<dbReference type="AlphaFoldDB" id="A0ABD1USU0"/>
<comment type="caution">
    <text evidence="1">The sequence shown here is derived from an EMBL/GenBank/DDBJ whole genome shotgun (WGS) entry which is preliminary data.</text>
</comment>
<organism evidence="1 2">
    <name type="scientific">Forsythia ovata</name>
    <dbReference type="NCBI Taxonomy" id="205694"/>
    <lineage>
        <taxon>Eukaryota</taxon>
        <taxon>Viridiplantae</taxon>
        <taxon>Streptophyta</taxon>
        <taxon>Embryophyta</taxon>
        <taxon>Tracheophyta</taxon>
        <taxon>Spermatophyta</taxon>
        <taxon>Magnoliopsida</taxon>
        <taxon>eudicotyledons</taxon>
        <taxon>Gunneridae</taxon>
        <taxon>Pentapetalae</taxon>
        <taxon>asterids</taxon>
        <taxon>lamiids</taxon>
        <taxon>Lamiales</taxon>
        <taxon>Oleaceae</taxon>
        <taxon>Forsythieae</taxon>
        <taxon>Forsythia</taxon>
    </lineage>
</organism>
<dbReference type="EMBL" id="JBFOLJ010000006">
    <property type="protein sequence ID" value="KAL2528131.1"/>
    <property type="molecule type" value="Genomic_DNA"/>
</dbReference>
<reference evidence="2" key="1">
    <citation type="submission" date="2024-07" db="EMBL/GenBank/DDBJ databases">
        <title>Two chromosome-level genome assemblies of Korean endemic species Abeliophyllum distichum and Forsythia ovata (Oleaceae).</title>
        <authorList>
            <person name="Jang H."/>
        </authorList>
    </citation>
    <scope>NUCLEOTIDE SEQUENCE [LARGE SCALE GENOMIC DNA]</scope>
</reference>
<protein>
    <submittedName>
        <fullName evidence="1">Uncharacterized protein</fullName>
    </submittedName>
</protein>
<keyword evidence="2" id="KW-1185">Reference proteome</keyword>
<evidence type="ECO:0000313" key="2">
    <source>
        <dbReference type="Proteomes" id="UP001604277"/>
    </source>
</evidence>
<proteinExistence type="predicted"/>
<gene>
    <name evidence="1" type="ORF">Fot_20732</name>
</gene>
<accession>A0ABD1USU0</accession>
<sequence>MSFVGWEEPVLQKVKPLKGTSRELGEMKSNLLLRKSTTRCFHVEAMENKPLYPEEMEDNDKYMSFTEAIKASREASRFSIPKMHKFNGKENHVDHVLYYNTHMNFVGESPTLNCKRFHITLLVGAKK</sequence>
<dbReference type="Proteomes" id="UP001604277">
    <property type="component" value="Unassembled WGS sequence"/>
</dbReference>
<evidence type="ECO:0000313" key="1">
    <source>
        <dbReference type="EMBL" id="KAL2528131.1"/>
    </source>
</evidence>
<name>A0ABD1USU0_9LAMI</name>